<dbReference type="InterPro" id="IPR003594">
    <property type="entry name" value="HATPase_dom"/>
</dbReference>
<protein>
    <submittedName>
        <fullName evidence="7">Histidine kinase</fullName>
    </submittedName>
</protein>
<dbReference type="InterPro" id="IPR036890">
    <property type="entry name" value="HATPase_C_sf"/>
</dbReference>
<evidence type="ECO:0000256" key="4">
    <source>
        <dbReference type="SAM" id="Phobius"/>
    </source>
</evidence>
<dbReference type="GO" id="GO:0016020">
    <property type="term" value="C:membrane"/>
    <property type="evidence" value="ECO:0007669"/>
    <property type="project" value="InterPro"/>
</dbReference>
<accession>A0A2P8DAF7</accession>
<evidence type="ECO:0000259" key="6">
    <source>
        <dbReference type="Pfam" id="PF07730"/>
    </source>
</evidence>
<keyword evidence="4" id="KW-1133">Transmembrane helix</keyword>
<dbReference type="InterPro" id="IPR011712">
    <property type="entry name" value="Sig_transdc_His_kin_sub3_dim/P"/>
</dbReference>
<dbReference type="CDD" id="cd16917">
    <property type="entry name" value="HATPase_UhpB-NarQ-NarX-like"/>
    <property type="match status" value="1"/>
</dbReference>
<dbReference type="AlphaFoldDB" id="A0A2P8DAF7"/>
<gene>
    <name evidence="7" type="ORF">B0I18_101354</name>
</gene>
<keyword evidence="1" id="KW-0808">Transferase</keyword>
<feature type="domain" description="Histidine kinase/HSP90-like ATPase" evidence="5">
    <location>
        <begin position="166"/>
        <end position="252"/>
    </location>
</feature>
<keyword evidence="3" id="KW-0902">Two-component regulatory system</keyword>
<evidence type="ECO:0000259" key="5">
    <source>
        <dbReference type="Pfam" id="PF02518"/>
    </source>
</evidence>
<evidence type="ECO:0000256" key="1">
    <source>
        <dbReference type="ARBA" id="ARBA00022679"/>
    </source>
</evidence>
<keyword evidence="4" id="KW-0812">Transmembrane</keyword>
<keyword evidence="8" id="KW-1185">Reference proteome</keyword>
<name>A0A2P8DAF7_9BACT</name>
<feature type="transmembrane region" description="Helical" evidence="4">
    <location>
        <begin position="6"/>
        <end position="29"/>
    </location>
</feature>
<sequence length="253" mass="28533">MNNSDQIISILSFALFVMLLFIFSISLAVRYRKRKKENELLQTSYLLELQNVHLEIKEEILHHVSRELHDNLGQIASLIKINLNTINTEPLPPETGEKIEETRKLMRRLTRDIKILSVGMHKLNPDQPFLEMARNEISQLNKTGLFTATLRVANDFAEPQQEKSLMVFRMVQEVINNTIKHSQATELKASFFCKDDASVIELQDNGIGFDTGKASSGESSGLVNLRNRARLINAGLKIASKPGAGTTVTIQFT</sequence>
<dbReference type="EMBL" id="PYGD01000001">
    <property type="protein sequence ID" value="PSK94199.1"/>
    <property type="molecule type" value="Genomic_DNA"/>
</dbReference>
<reference evidence="7 8" key="1">
    <citation type="submission" date="2018-03" db="EMBL/GenBank/DDBJ databases">
        <title>Genomic Encyclopedia of Type Strains, Phase III (KMG-III): the genomes of soil and plant-associated and newly described type strains.</title>
        <authorList>
            <person name="Whitman W."/>
        </authorList>
    </citation>
    <scope>NUCLEOTIDE SEQUENCE [LARGE SCALE GENOMIC DNA]</scope>
    <source>
        <strain evidence="7 8">CGMCC 1.12700</strain>
    </source>
</reference>
<dbReference type="PANTHER" id="PTHR24421">
    <property type="entry name" value="NITRATE/NITRITE SENSOR PROTEIN NARX-RELATED"/>
    <property type="match status" value="1"/>
</dbReference>
<dbReference type="SUPFAM" id="SSF55874">
    <property type="entry name" value="ATPase domain of HSP90 chaperone/DNA topoisomerase II/histidine kinase"/>
    <property type="match status" value="1"/>
</dbReference>
<dbReference type="GO" id="GO:0000155">
    <property type="term" value="F:phosphorelay sensor kinase activity"/>
    <property type="evidence" value="ECO:0007669"/>
    <property type="project" value="InterPro"/>
</dbReference>
<dbReference type="RefSeq" id="WP_106520923.1">
    <property type="nucleotide sequence ID" value="NZ_PYGD01000001.1"/>
</dbReference>
<dbReference type="Proteomes" id="UP000240572">
    <property type="component" value="Unassembled WGS sequence"/>
</dbReference>
<comment type="caution">
    <text evidence="7">The sequence shown here is derived from an EMBL/GenBank/DDBJ whole genome shotgun (WGS) entry which is preliminary data.</text>
</comment>
<dbReference type="Gene3D" id="3.30.565.10">
    <property type="entry name" value="Histidine kinase-like ATPase, C-terminal domain"/>
    <property type="match status" value="1"/>
</dbReference>
<dbReference type="Pfam" id="PF07730">
    <property type="entry name" value="HisKA_3"/>
    <property type="match status" value="1"/>
</dbReference>
<organism evidence="7 8">
    <name type="scientific">Taibaiella chishuiensis</name>
    <dbReference type="NCBI Taxonomy" id="1434707"/>
    <lineage>
        <taxon>Bacteria</taxon>
        <taxon>Pseudomonadati</taxon>
        <taxon>Bacteroidota</taxon>
        <taxon>Chitinophagia</taxon>
        <taxon>Chitinophagales</taxon>
        <taxon>Chitinophagaceae</taxon>
        <taxon>Taibaiella</taxon>
    </lineage>
</organism>
<evidence type="ECO:0000313" key="8">
    <source>
        <dbReference type="Proteomes" id="UP000240572"/>
    </source>
</evidence>
<dbReference type="OrthoDB" id="9760839at2"/>
<keyword evidence="4" id="KW-0472">Membrane</keyword>
<feature type="domain" description="Signal transduction histidine kinase subgroup 3 dimerisation and phosphoacceptor" evidence="6">
    <location>
        <begin position="63"/>
        <end position="117"/>
    </location>
</feature>
<dbReference type="InterPro" id="IPR050482">
    <property type="entry name" value="Sensor_HK_TwoCompSys"/>
</dbReference>
<evidence type="ECO:0000256" key="2">
    <source>
        <dbReference type="ARBA" id="ARBA00022777"/>
    </source>
</evidence>
<evidence type="ECO:0000256" key="3">
    <source>
        <dbReference type="ARBA" id="ARBA00023012"/>
    </source>
</evidence>
<keyword evidence="2 7" id="KW-0418">Kinase</keyword>
<dbReference type="GO" id="GO:0046983">
    <property type="term" value="F:protein dimerization activity"/>
    <property type="evidence" value="ECO:0007669"/>
    <property type="project" value="InterPro"/>
</dbReference>
<evidence type="ECO:0000313" key="7">
    <source>
        <dbReference type="EMBL" id="PSK94199.1"/>
    </source>
</evidence>
<proteinExistence type="predicted"/>
<dbReference type="Pfam" id="PF02518">
    <property type="entry name" value="HATPase_c"/>
    <property type="match status" value="1"/>
</dbReference>